<organism evidence="2 3">
    <name type="scientific">Sorangium cellulosum</name>
    <name type="common">Polyangium cellulosum</name>
    <dbReference type="NCBI Taxonomy" id="56"/>
    <lineage>
        <taxon>Bacteria</taxon>
        <taxon>Pseudomonadati</taxon>
        <taxon>Myxococcota</taxon>
        <taxon>Polyangia</taxon>
        <taxon>Polyangiales</taxon>
        <taxon>Polyangiaceae</taxon>
        <taxon>Sorangium</taxon>
    </lineage>
</organism>
<accession>A0A150SMG8</accession>
<reference evidence="2 3" key="1">
    <citation type="submission" date="2014-02" db="EMBL/GenBank/DDBJ databases">
        <title>The small core and large imbalanced accessory genome model reveals a collaborative survival strategy of Sorangium cellulosum strains in nature.</title>
        <authorList>
            <person name="Han K."/>
            <person name="Peng R."/>
            <person name="Blom J."/>
            <person name="Li Y.-Z."/>
        </authorList>
    </citation>
    <scope>NUCLEOTIDE SEQUENCE [LARGE SCALE GENOMIC DNA]</scope>
    <source>
        <strain evidence="2 3">So0011-07</strain>
    </source>
</reference>
<dbReference type="GO" id="GO:0003824">
    <property type="term" value="F:catalytic activity"/>
    <property type="evidence" value="ECO:0007669"/>
    <property type="project" value="InterPro"/>
</dbReference>
<dbReference type="InterPro" id="IPR036691">
    <property type="entry name" value="Endo/exonu/phosph_ase_sf"/>
</dbReference>
<dbReference type="Proteomes" id="UP000075635">
    <property type="component" value="Unassembled WGS sequence"/>
</dbReference>
<dbReference type="Gene3D" id="3.60.10.10">
    <property type="entry name" value="Endonuclease/exonuclease/phosphatase"/>
    <property type="match status" value="1"/>
</dbReference>
<dbReference type="InterPro" id="IPR005135">
    <property type="entry name" value="Endo/exonuclease/phosphatase"/>
</dbReference>
<proteinExistence type="predicted"/>
<dbReference type="Pfam" id="PF19580">
    <property type="entry name" value="Exo_endo_phos_3"/>
    <property type="match status" value="1"/>
</dbReference>
<gene>
    <name evidence="2" type="ORF">BE17_22235</name>
</gene>
<dbReference type="SUPFAM" id="SSF56219">
    <property type="entry name" value="DNase I-like"/>
    <property type="match status" value="1"/>
</dbReference>
<protein>
    <recommendedName>
        <fullName evidence="1">Endonuclease/exonuclease/phosphatase domain-containing protein</fullName>
    </recommendedName>
</protein>
<evidence type="ECO:0000259" key="1">
    <source>
        <dbReference type="Pfam" id="PF19580"/>
    </source>
</evidence>
<sequence length="343" mass="38669">MGAPLVARVQDRRVMVDLRVAFWNVQNLFEPGTSKYAPKDEQELLAKLDVIARILDGLFAGAGPDLVGLAEIHTERILDLLMQRLRQRHLKLFEPCGHDRWTGLAVLARADRFTRLVCERAYRPWVTSMPRWMIARCQLGEDQGRASILLVVNHWRSRVTDAEGRAAEERLETARALRVTLARSRLDTCAIVLGDFNAEPFEEPFGEGGLRTVRHFDPRLWDEEAPSCLYNTAWRFLAEPDWWETVEARGDAYRASRPRTTFNASPPVLFDQLLVSGRALRGGPISLRESSVAYAADDETASVTSRGYRRPLRWNYGEGSGSGASDHFPLVATFRMNGGTGDD</sequence>
<dbReference type="AlphaFoldDB" id="A0A150SMG8"/>
<name>A0A150SMG8_SORCE</name>
<evidence type="ECO:0000313" key="3">
    <source>
        <dbReference type="Proteomes" id="UP000075635"/>
    </source>
</evidence>
<dbReference type="EMBL" id="JEMB01000818">
    <property type="protein sequence ID" value="KYF93428.1"/>
    <property type="molecule type" value="Genomic_DNA"/>
</dbReference>
<evidence type="ECO:0000313" key="2">
    <source>
        <dbReference type="EMBL" id="KYF93428.1"/>
    </source>
</evidence>
<comment type="caution">
    <text evidence="2">The sequence shown here is derived from an EMBL/GenBank/DDBJ whole genome shotgun (WGS) entry which is preliminary data.</text>
</comment>
<feature type="domain" description="Endonuclease/exonuclease/phosphatase" evidence="1">
    <location>
        <begin position="20"/>
        <end position="205"/>
    </location>
</feature>